<dbReference type="Pfam" id="PF01263">
    <property type="entry name" value="Aldose_epim"/>
    <property type="match status" value="1"/>
</dbReference>
<dbReference type="CDD" id="cd09020">
    <property type="entry name" value="D-hex-6-P-epi_like"/>
    <property type="match status" value="1"/>
</dbReference>
<dbReference type="GO" id="GO:0047938">
    <property type="term" value="F:glucose-6-phosphate 1-epimerase activity"/>
    <property type="evidence" value="ECO:0007669"/>
    <property type="project" value="UniProtKB-UniRule"/>
</dbReference>
<evidence type="ECO:0000256" key="3">
    <source>
        <dbReference type="ARBA" id="ARBA00023235"/>
    </source>
</evidence>
<sequence>MNSEKTTPQVERVELDELVCWRVRTEQAELLVAQQGAQVLSYQQHGEPPLIWLSEQAAYKKGQSVRGGVPVCWPWFGDLARNPPSVQAMHQGGRIGVPAHGPVRGLDWELLGIDTEDSAVRLDFTFSSAHDSLPGWPHAVELQLSIHLDDRLSLSLTSHNLGDTPVALSQALHTYFAVSDIRQASVEGLAGTHYIETLESWLPCQQSGALHFRGETDRIYLNTPAQLSILDPGWKRRIQLHTSGSHSAVLWNPWIDKAQRLSQFADDAWQRMLCIETANVLDDVLQLAAGEQQSMAVTLWAEPLSNG</sequence>
<comment type="catalytic activity">
    <reaction evidence="1">
        <text>alpha-D-glucose 6-phosphate = beta-D-glucose 6-phosphate</text>
        <dbReference type="Rhea" id="RHEA:16249"/>
        <dbReference type="ChEBI" id="CHEBI:58225"/>
        <dbReference type="ChEBI" id="CHEBI:58247"/>
        <dbReference type="EC" id="5.1.3.15"/>
    </reaction>
</comment>
<evidence type="ECO:0000256" key="5">
    <source>
        <dbReference type="PIRSR" id="PIRSR016020-1"/>
    </source>
</evidence>
<evidence type="ECO:0000256" key="2">
    <source>
        <dbReference type="ARBA" id="ARBA00005866"/>
    </source>
</evidence>
<comment type="caution">
    <text evidence="6">The sequence shown here is derived from an EMBL/GenBank/DDBJ whole genome shotgun (WGS) entry which is preliminary data.</text>
</comment>
<keyword evidence="3 4" id="KW-0413">Isomerase</keyword>
<dbReference type="EMBL" id="QYUR01000002">
    <property type="protein sequence ID" value="RJG12821.1"/>
    <property type="molecule type" value="Genomic_DNA"/>
</dbReference>
<organism evidence="6 7">
    <name type="scientific">Pseudomonas cavernicola</name>
    <dbReference type="NCBI Taxonomy" id="2320866"/>
    <lineage>
        <taxon>Bacteria</taxon>
        <taxon>Pseudomonadati</taxon>
        <taxon>Pseudomonadota</taxon>
        <taxon>Gammaproteobacteria</taxon>
        <taxon>Pseudomonadales</taxon>
        <taxon>Pseudomonadaceae</taxon>
        <taxon>Pseudomonas</taxon>
    </lineage>
</organism>
<dbReference type="InterPro" id="IPR025532">
    <property type="entry name" value="G6P_1-epimerase"/>
</dbReference>
<reference evidence="6 7" key="1">
    <citation type="submission" date="2018-09" db="EMBL/GenBank/DDBJ databases">
        <authorList>
            <person name="Zhu H."/>
        </authorList>
    </citation>
    <scope>NUCLEOTIDE SEQUENCE [LARGE SCALE GENOMIC DNA]</scope>
    <source>
        <strain evidence="6 7">K1S02-6</strain>
    </source>
</reference>
<dbReference type="GO" id="GO:0005975">
    <property type="term" value="P:carbohydrate metabolic process"/>
    <property type="evidence" value="ECO:0007669"/>
    <property type="project" value="InterPro"/>
</dbReference>
<dbReference type="PANTHER" id="PTHR11122">
    <property type="entry name" value="APOSPORY-ASSOCIATED PROTEIN C-RELATED"/>
    <property type="match status" value="1"/>
</dbReference>
<dbReference type="EC" id="5.1.3.15" evidence="4"/>
<evidence type="ECO:0000256" key="1">
    <source>
        <dbReference type="ARBA" id="ARBA00001096"/>
    </source>
</evidence>
<dbReference type="OrthoDB" id="9790727at2"/>
<evidence type="ECO:0000313" key="7">
    <source>
        <dbReference type="Proteomes" id="UP000284021"/>
    </source>
</evidence>
<dbReference type="AlphaFoldDB" id="A0A418XK51"/>
<dbReference type="GO" id="GO:0030246">
    <property type="term" value="F:carbohydrate binding"/>
    <property type="evidence" value="ECO:0007669"/>
    <property type="project" value="UniProtKB-UniRule"/>
</dbReference>
<dbReference type="RefSeq" id="WP_119953145.1">
    <property type="nucleotide sequence ID" value="NZ_QYUR01000002.1"/>
</dbReference>
<dbReference type="InterPro" id="IPR014718">
    <property type="entry name" value="GH-type_carb-bd"/>
</dbReference>
<dbReference type="InterPro" id="IPR011013">
    <property type="entry name" value="Gal_mutarotase_sf_dom"/>
</dbReference>
<name>A0A418XK51_9PSED</name>
<feature type="active site" evidence="5">
    <location>
        <position position="276"/>
    </location>
</feature>
<dbReference type="InterPro" id="IPR008183">
    <property type="entry name" value="Aldose_1/G6P_1-epimerase"/>
</dbReference>
<feature type="active site" evidence="5">
    <location>
        <position position="173"/>
    </location>
</feature>
<proteinExistence type="inferred from homology"/>
<dbReference type="PIRSF" id="PIRSF016020">
    <property type="entry name" value="PHexose_mutarotase"/>
    <property type="match status" value="1"/>
</dbReference>
<dbReference type="Gene3D" id="2.70.98.10">
    <property type="match status" value="1"/>
</dbReference>
<accession>A0A418XK51</accession>
<evidence type="ECO:0000313" key="6">
    <source>
        <dbReference type="EMBL" id="RJG12821.1"/>
    </source>
</evidence>
<keyword evidence="7" id="KW-1185">Reference proteome</keyword>
<dbReference type="PANTHER" id="PTHR11122:SF13">
    <property type="entry name" value="GLUCOSE-6-PHOSPHATE 1-EPIMERASE"/>
    <property type="match status" value="1"/>
</dbReference>
<comment type="similarity">
    <text evidence="2 4">Belongs to the glucose-6-phosphate 1-epimerase family.</text>
</comment>
<protein>
    <recommendedName>
        <fullName evidence="4">Putative glucose-6-phosphate 1-epimerase</fullName>
        <ecNumber evidence="4">5.1.3.15</ecNumber>
    </recommendedName>
</protein>
<evidence type="ECO:0000256" key="4">
    <source>
        <dbReference type="PIRNR" id="PIRNR016020"/>
    </source>
</evidence>
<dbReference type="Proteomes" id="UP000284021">
    <property type="component" value="Unassembled WGS sequence"/>
</dbReference>
<dbReference type="SUPFAM" id="SSF74650">
    <property type="entry name" value="Galactose mutarotase-like"/>
    <property type="match status" value="1"/>
</dbReference>
<gene>
    <name evidence="6" type="ORF">D3879_05950</name>
</gene>